<feature type="transmembrane region" description="Helical" evidence="2">
    <location>
        <begin position="257"/>
        <end position="277"/>
    </location>
</feature>
<evidence type="ECO:0000313" key="4">
    <source>
        <dbReference type="Proteomes" id="UP000199504"/>
    </source>
</evidence>
<evidence type="ECO:0000256" key="1">
    <source>
        <dbReference type="SAM" id="MobiDB-lite"/>
    </source>
</evidence>
<evidence type="ECO:0000313" key="3">
    <source>
        <dbReference type="EMBL" id="SCF42011.1"/>
    </source>
</evidence>
<feature type="compositionally biased region" description="Low complexity" evidence="1">
    <location>
        <begin position="108"/>
        <end position="127"/>
    </location>
</feature>
<feature type="compositionally biased region" description="Low complexity" evidence="1">
    <location>
        <begin position="83"/>
        <end position="102"/>
    </location>
</feature>
<feature type="region of interest" description="Disordered" evidence="1">
    <location>
        <begin position="61"/>
        <end position="142"/>
    </location>
</feature>
<evidence type="ECO:0000256" key="2">
    <source>
        <dbReference type="SAM" id="Phobius"/>
    </source>
</evidence>
<accession>A0A1C5AAA3</accession>
<dbReference type="RefSeq" id="WP_091613389.1">
    <property type="nucleotide sequence ID" value="NZ_FMCX01000008.1"/>
</dbReference>
<reference evidence="4" key="1">
    <citation type="submission" date="2016-06" db="EMBL/GenBank/DDBJ databases">
        <authorList>
            <person name="Varghese N."/>
            <person name="Submissions Spin"/>
        </authorList>
    </citation>
    <scope>NUCLEOTIDE SEQUENCE [LARGE SCALE GENOMIC DNA]</scope>
    <source>
        <strain evidence="4">DSM 44830</strain>
    </source>
</reference>
<keyword evidence="2" id="KW-1133">Transmembrane helix</keyword>
<gene>
    <name evidence="3" type="ORF">GA0070564_108182</name>
</gene>
<keyword evidence="2" id="KW-0472">Membrane</keyword>
<feature type="transmembrane region" description="Helical" evidence="2">
    <location>
        <begin position="226"/>
        <end position="245"/>
    </location>
</feature>
<keyword evidence="2" id="KW-0812">Transmembrane</keyword>
<dbReference type="Proteomes" id="UP000199504">
    <property type="component" value="Unassembled WGS sequence"/>
</dbReference>
<dbReference type="OrthoDB" id="3403535at2"/>
<proteinExistence type="predicted"/>
<name>A0A1C5AAA3_9ACTN</name>
<organism evidence="3 4">
    <name type="scientific">Micromonospora mirobrigensis</name>
    <dbReference type="NCBI Taxonomy" id="262898"/>
    <lineage>
        <taxon>Bacteria</taxon>
        <taxon>Bacillati</taxon>
        <taxon>Actinomycetota</taxon>
        <taxon>Actinomycetes</taxon>
        <taxon>Micromonosporales</taxon>
        <taxon>Micromonosporaceae</taxon>
        <taxon>Micromonospora</taxon>
    </lineage>
</organism>
<feature type="compositionally biased region" description="Gly residues" evidence="1">
    <location>
        <begin position="128"/>
        <end position="138"/>
    </location>
</feature>
<sequence length="320" mass="31313">MATFDEYAALAARLSGQLRSGERAAVEETRRLRGLEAAAGQLDQRLAAQGHRLDQLGRAIGVPMSDAPSGTVPAAPGPPVQTGAGLPAPSGPGQAGAAPAGLSGPGQAGATPAGLSGSGSPVPVRPGAGAGTGAGETGGVAAAPGRSGVGAYPMGTAGGGGPAGPVAPATTGAVVPAQRPAPVDPAAELAAVRQLADEVDRHVQATEAIGHQAVLLPAWSPPARALGVYAACALAGATLMLVMMVASGVGLVGGVTLGAFVCAGLPVLSFLAGYLVLARFGRPPLATTPPPRYVPMGFVICVLLVPMLYCAYLLLVRFLR</sequence>
<dbReference type="STRING" id="262898.GA0070564_108182"/>
<keyword evidence="4" id="KW-1185">Reference proteome</keyword>
<dbReference type="EMBL" id="FMCX01000008">
    <property type="protein sequence ID" value="SCF42011.1"/>
    <property type="molecule type" value="Genomic_DNA"/>
</dbReference>
<dbReference type="AlphaFoldDB" id="A0A1C5AAA3"/>
<protein>
    <submittedName>
        <fullName evidence="3">Uncharacterized protein</fullName>
    </submittedName>
</protein>
<feature type="transmembrane region" description="Helical" evidence="2">
    <location>
        <begin position="297"/>
        <end position="319"/>
    </location>
</feature>